<dbReference type="SUPFAM" id="SSF53671">
    <property type="entry name" value="Aspartate/ornithine carbamoyltransferase"/>
    <property type="match status" value="1"/>
</dbReference>
<evidence type="ECO:0000313" key="11">
    <source>
        <dbReference type="Proteomes" id="UP000696931"/>
    </source>
</evidence>
<accession>A0A933WAH0</accession>
<dbReference type="InterPro" id="IPR006130">
    <property type="entry name" value="Asp/Orn_carbamoylTrfase"/>
</dbReference>
<proteinExistence type="inferred from homology"/>
<dbReference type="InterPro" id="IPR006132">
    <property type="entry name" value="Asp/Orn_carbamoyltranf_P-bd"/>
</dbReference>
<reference evidence="10" key="1">
    <citation type="submission" date="2020-07" db="EMBL/GenBank/DDBJ databases">
        <title>Huge and variable diversity of episymbiotic CPR bacteria and DPANN archaea in groundwater ecosystems.</title>
        <authorList>
            <person name="He C.Y."/>
            <person name="Keren R."/>
            <person name="Whittaker M."/>
            <person name="Farag I.F."/>
            <person name="Doudna J."/>
            <person name="Cate J.H.D."/>
            <person name="Banfield J.F."/>
        </authorList>
    </citation>
    <scope>NUCLEOTIDE SEQUENCE</scope>
    <source>
        <strain evidence="10">NC_groundwater_1813_Pr3_B-0.1um_71_17</strain>
    </source>
</reference>
<keyword evidence="4 7" id="KW-0665">Pyrimidine biosynthesis</keyword>
<dbReference type="InterPro" id="IPR002082">
    <property type="entry name" value="Asp_carbamoyltransf"/>
</dbReference>
<keyword evidence="3 7" id="KW-0808">Transferase</keyword>
<dbReference type="Pfam" id="PF02729">
    <property type="entry name" value="OTCace_N"/>
    <property type="match status" value="1"/>
</dbReference>
<dbReference type="Proteomes" id="UP000696931">
    <property type="component" value="Unassembled WGS sequence"/>
</dbReference>
<dbReference type="NCBIfam" id="NF002032">
    <property type="entry name" value="PRK00856.1"/>
    <property type="match status" value="1"/>
</dbReference>
<comment type="function">
    <text evidence="5 7">Catalyzes the condensation of carbamoyl phosphate and aspartate to form carbamoyl aspartate and inorganic phosphate, the committed step in the de novo pyrimidine nucleotide biosynthesis pathway.</text>
</comment>
<dbReference type="GO" id="GO:0044205">
    <property type="term" value="P:'de novo' UMP biosynthetic process"/>
    <property type="evidence" value="ECO:0007669"/>
    <property type="project" value="UniProtKB-UniRule"/>
</dbReference>
<evidence type="ECO:0000259" key="8">
    <source>
        <dbReference type="Pfam" id="PF00185"/>
    </source>
</evidence>
<dbReference type="GO" id="GO:0004070">
    <property type="term" value="F:aspartate carbamoyltransferase activity"/>
    <property type="evidence" value="ECO:0007669"/>
    <property type="project" value="UniProtKB-UniRule"/>
</dbReference>
<feature type="domain" description="Aspartate/ornithine carbamoyltransferase Asp/Orn-binding" evidence="8">
    <location>
        <begin position="179"/>
        <end position="323"/>
    </location>
</feature>
<dbReference type="PRINTS" id="PR00101">
    <property type="entry name" value="ATCASE"/>
</dbReference>
<dbReference type="GO" id="GO:0005829">
    <property type="term" value="C:cytosol"/>
    <property type="evidence" value="ECO:0007669"/>
    <property type="project" value="TreeGrafter"/>
</dbReference>
<dbReference type="AlphaFoldDB" id="A0A933WAH0"/>
<feature type="binding site" evidence="7">
    <location>
        <position position="158"/>
    </location>
    <ligand>
        <name>carbamoyl phosphate</name>
        <dbReference type="ChEBI" id="CHEBI:58228"/>
    </ligand>
</feature>
<feature type="binding site" evidence="7">
    <location>
        <position position="288"/>
    </location>
    <ligand>
        <name>carbamoyl phosphate</name>
        <dbReference type="ChEBI" id="CHEBI:58228"/>
    </ligand>
</feature>
<evidence type="ECO:0000256" key="4">
    <source>
        <dbReference type="ARBA" id="ARBA00022975"/>
    </source>
</evidence>
<dbReference type="Gene3D" id="3.40.50.1370">
    <property type="entry name" value="Aspartate/ornithine carbamoyltransferase"/>
    <property type="match status" value="2"/>
</dbReference>
<dbReference type="NCBIfam" id="TIGR00670">
    <property type="entry name" value="asp_carb_tr"/>
    <property type="match status" value="1"/>
</dbReference>
<evidence type="ECO:0000256" key="3">
    <source>
        <dbReference type="ARBA" id="ARBA00022679"/>
    </source>
</evidence>
<feature type="binding site" evidence="7">
    <location>
        <position position="129"/>
    </location>
    <ligand>
        <name>carbamoyl phosphate</name>
        <dbReference type="ChEBI" id="CHEBI:58228"/>
    </ligand>
</feature>
<evidence type="ECO:0000256" key="7">
    <source>
        <dbReference type="HAMAP-Rule" id="MF_00001"/>
    </source>
</evidence>
<dbReference type="GO" id="GO:0006207">
    <property type="term" value="P:'de novo' pyrimidine nucleobase biosynthetic process"/>
    <property type="evidence" value="ECO:0007669"/>
    <property type="project" value="InterPro"/>
</dbReference>
<evidence type="ECO:0000259" key="9">
    <source>
        <dbReference type="Pfam" id="PF02729"/>
    </source>
</evidence>
<dbReference type="Pfam" id="PF00185">
    <property type="entry name" value="OTCace"/>
    <property type="match status" value="1"/>
</dbReference>
<feature type="domain" description="Aspartate/ornithine carbamoyltransferase carbamoyl-P binding" evidence="9">
    <location>
        <begin position="27"/>
        <end position="170"/>
    </location>
</feature>
<protein>
    <recommendedName>
        <fullName evidence="7">Aspartate carbamoyltransferase</fullName>
        <ecNumber evidence="7">2.1.3.2</ecNumber>
    </recommendedName>
    <alternativeName>
        <fullName evidence="7">Aspartate transcarbamylase</fullName>
        <shortName evidence="7">ATCase</shortName>
    </alternativeName>
</protein>
<feature type="binding site" evidence="7">
    <location>
        <position position="161"/>
    </location>
    <ligand>
        <name>carbamoyl phosphate</name>
        <dbReference type="ChEBI" id="CHEBI:58228"/>
    </ligand>
</feature>
<comment type="subunit">
    <text evidence="7">Heterododecamer (2C3:3R2) of six catalytic PyrB chains organized as two trimers (C3), and six regulatory PyrI chains organized as three dimers (R2).</text>
</comment>
<dbReference type="PANTHER" id="PTHR45753:SF6">
    <property type="entry name" value="ASPARTATE CARBAMOYLTRANSFERASE"/>
    <property type="match status" value="1"/>
</dbReference>
<organism evidence="10 11">
    <name type="scientific">Eiseniibacteriota bacterium</name>
    <dbReference type="NCBI Taxonomy" id="2212470"/>
    <lineage>
        <taxon>Bacteria</taxon>
        <taxon>Candidatus Eiseniibacteriota</taxon>
    </lineage>
</organism>
<dbReference type="EMBL" id="JACRIW010000115">
    <property type="protein sequence ID" value="MBI5171011.1"/>
    <property type="molecule type" value="Genomic_DNA"/>
</dbReference>
<feature type="binding site" evidence="7">
    <location>
        <position position="107"/>
    </location>
    <ligand>
        <name>L-aspartate</name>
        <dbReference type="ChEBI" id="CHEBI:29991"/>
    </ligand>
</feature>
<feature type="binding site" evidence="7">
    <location>
        <position position="246"/>
    </location>
    <ligand>
        <name>L-aspartate</name>
        <dbReference type="ChEBI" id="CHEBI:29991"/>
    </ligand>
</feature>
<dbReference type="PRINTS" id="PR00100">
    <property type="entry name" value="AOTCASE"/>
</dbReference>
<evidence type="ECO:0000256" key="5">
    <source>
        <dbReference type="ARBA" id="ARBA00043884"/>
    </source>
</evidence>
<dbReference type="PROSITE" id="PS00097">
    <property type="entry name" value="CARBAMOYLTRANSFERASE"/>
    <property type="match status" value="1"/>
</dbReference>
<feature type="binding site" evidence="7">
    <location>
        <position position="192"/>
    </location>
    <ligand>
        <name>L-aspartate</name>
        <dbReference type="ChEBI" id="CHEBI:29991"/>
    </ligand>
</feature>
<feature type="binding site" evidence="7">
    <location>
        <position position="287"/>
    </location>
    <ligand>
        <name>carbamoyl phosphate</name>
        <dbReference type="ChEBI" id="CHEBI:58228"/>
    </ligand>
</feature>
<dbReference type="InterPro" id="IPR036901">
    <property type="entry name" value="Asp/Orn_carbamoylTrfase_sf"/>
</dbReference>
<feature type="binding site" evidence="7">
    <location>
        <position position="80"/>
    </location>
    <ligand>
        <name>carbamoyl phosphate</name>
        <dbReference type="ChEBI" id="CHEBI:58228"/>
    </ligand>
</feature>
<dbReference type="HAMAP" id="MF_00001">
    <property type="entry name" value="Asp_carb_tr"/>
    <property type="match status" value="1"/>
</dbReference>
<evidence type="ECO:0000256" key="1">
    <source>
        <dbReference type="ARBA" id="ARBA00004852"/>
    </source>
</evidence>
<comment type="catalytic activity">
    <reaction evidence="6 7">
        <text>carbamoyl phosphate + L-aspartate = N-carbamoyl-L-aspartate + phosphate + H(+)</text>
        <dbReference type="Rhea" id="RHEA:20013"/>
        <dbReference type="ChEBI" id="CHEBI:15378"/>
        <dbReference type="ChEBI" id="CHEBI:29991"/>
        <dbReference type="ChEBI" id="CHEBI:32814"/>
        <dbReference type="ChEBI" id="CHEBI:43474"/>
        <dbReference type="ChEBI" id="CHEBI:58228"/>
        <dbReference type="EC" id="2.1.3.2"/>
    </reaction>
</comment>
<dbReference type="GO" id="GO:0016597">
    <property type="term" value="F:amino acid binding"/>
    <property type="evidence" value="ECO:0007669"/>
    <property type="project" value="InterPro"/>
</dbReference>
<dbReference type="FunFam" id="3.40.50.1370:FF:000007">
    <property type="entry name" value="Aspartate carbamoyltransferase"/>
    <property type="match status" value="1"/>
</dbReference>
<sequence length="333" mass="35364">MSVSAPPAPAPVSAGPFHRYSVHSDARHLLGLEGMTRDVLLALLEDAALEREWLRSGAPNRADLAGCSVMLAFVEDSTRTRMSFEVAARRLGANALTFNAGASSLNKGETLLDTMRLFEAMGAQLLIVRHSMSGAPAYLAQHLRATGVINAGDGMHEHPTQGLLDLLTLRDAWHGEFEGRRLAIVGDIAHSRVARSAIAGLTTLGAHVTVCGPGTLLPADVELLGCTVAPTVEDAMEGADAVMALRIQKERMEGGLLPSLVEYAREWGVNHERVALLKPDAVVMHPGPVNRGVELQAAVADSGRSVILDQVANGVAARCAVLKRCWQACREAA</sequence>
<feature type="binding site" evidence="7">
    <location>
        <position position="79"/>
    </location>
    <ligand>
        <name>carbamoyl phosphate</name>
        <dbReference type="ChEBI" id="CHEBI:58228"/>
    </ligand>
</feature>
<comment type="caution">
    <text evidence="10">The sequence shown here is derived from an EMBL/GenBank/DDBJ whole genome shotgun (WGS) entry which is preliminary data.</text>
</comment>
<dbReference type="EC" id="2.1.3.2" evidence="7"/>
<dbReference type="InterPro" id="IPR006131">
    <property type="entry name" value="Asp_carbamoyltransf_Asp/Orn-bd"/>
</dbReference>
<dbReference type="PANTHER" id="PTHR45753">
    <property type="entry name" value="ORNITHINE CARBAMOYLTRANSFERASE, MITOCHONDRIAL"/>
    <property type="match status" value="1"/>
</dbReference>
<evidence type="ECO:0000313" key="10">
    <source>
        <dbReference type="EMBL" id="MBI5171011.1"/>
    </source>
</evidence>
<comment type="pathway">
    <text evidence="1 7">Pyrimidine metabolism; UMP biosynthesis via de novo pathway; (S)-dihydroorotate from bicarbonate: step 2/3.</text>
</comment>
<evidence type="ECO:0000256" key="6">
    <source>
        <dbReference type="ARBA" id="ARBA00048859"/>
    </source>
</evidence>
<evidence type="ECO:0000256" key="2">
    <source>
        <dbReference type="ARBA" id="ARBA00008896"/>
    </source>
</evidence>
<dbReference type="GO" id="GO:0006520">
    <property type="term" value="P:amino acid metabolic process"/>
    <property type="evidence" value="ECO:0007669"/>
    <property type="project" value="InterPro"/>
</dbReference>
<comment type="similarity">
    <text evidence="2 7">Belongs to the aspartate/ornithine carbamoyltransferase superfamily. ATCase family.</text>
</comment>
<name>A0A933WAH0_UNCEI</name>
<gene>
    <name evidence="7" type="primary">pyrB</name>
    <name evidence="10" type="ORF">HZA61_16110</name>
</gene>